<organism evidence="1 2">
    <name type="scientific">Mya arenaria</name>
    <name type="common">Soft-shell clam</name>
    <dbReference type="NCBI Taxonomy" id="6604"/>
    <lineage>
        <taxon>Eukaryota</taxon>
        <taxon>Metazoa</taxon>
        <taxon>Spiralia</taxon>
        <taxon>Lophotrochozoa</taxon>
        <taxon>Mollusca</taxon>
        <taxon>Bivalvia</taxon>
        <taxon>Autobranchia</taxon>
        <taxon>Heteroconchia</taxon>
        <taxon>Euheterodonta</taxon>
        <taxon>Imparidentia</taxon>
        <taxon>Neoheterodontei</taxon>
        <taxon>Myida</taxon>
        <taxon>Myoidea</taxon>
        <taxon>Myidae</taxon>
        <taxon>Mya</taxon>
    </lineage>
</organism>
<proteinExistence type="predicted"/>
<dbReference type="Proteomes" id="UP001164746">
    <property type="component" value="Chromosome 17"/>
</dbReference>
<keyword evidence="2" id="KW-1185">Reference proteome</keyword>
<name>A0ABY7GEQ7_MYAAR</name>
<accession>A0ABY7GEQ7</accession>
<reference evidence="1" key="1">
    <citation type="submission" date="2022-11" db="EMBL/GenBank/DDBJ databases">
        <title>Centuries of genome instability and evolution in soft-shell clam transmissible cancer (bioRxiv).</title>
        <authorList>
            <person name="Hart S.F.M."/>
            <person name="Yonemitsu M.A."/>
            <person name="Giersch R.M."/>
            <person name="Beal B.F."/>
            <person name="Arriagada G."/>
            <person name="Davis B.W."/>
            <person name="Ostrander E.A."/>
            <person name="Goff S.P."/>
            <person name="Metzger M.J."/>
        </authorList>
    </citation>
    <scope>NUCLEOTIDE SEQUENCE</scope>
    <source>
        <strain evidence="1">MELC-2E11</strain>
        <tissue evidence="1">Siphon/mantle</tissue>
    </source>
</reference>
<evidence type="ECO:0000313" key="2">
    <source>
        <dbReference type="Proteomes" id="UP001164746"/>
    </source>
</evidence>
<dbReference type="EMBL" id="CP111028">
    <property type="protein sequence ID" value="WAR31703.1"/>
    <property type="molecule type" value="Genomic_DNA"/>
</dbReference>
<gene>
    <name evidence="1" type="ORF">MAR_034245</name>
</gene>
<sequence>MPRNIKQIQNLNYNQGRKHKTAGEDVYLKNLADHLINIESKVYQGHPFIRSVVHLHSGPSVILYTDEHLQDIGRFCCKENEGTILGVDKTYNLGQLHLTTTVFKNLSVVRTDTVEPPIFLGPSFWHRKSDFTTFNAFFSHIASHLSDLELKRLVVGSDDEQALRKSIQRLETVQHLVSEQAAGFLPYLNGRIVSLIKNHVHIPKRVRNIDSNWTNNNAESMNNLLKIGTNHKVEDMTDLIDIIYRIVQSMYKDVEKSIVSMGNYKLTQPYEHHKMSVDAWCQKTEQGRKGILAKFYRDKIGVQKPLLRPTVN</sequence>
<protein>
    <submittedName>
        <fullName evidence="1">Uncharacterized protein</fullName>
    </submittedName>
</protein>
<evidence type="ECO:0000313" key="1">
    <source>
        <dbReference type="EMBL" id="WAR31703.1"/>
    </source>
</evidence>